<evidence type="ECO:0000313" key="1">
    <source>
        <dbReference type="EMBL" id="TXG75740.1"/>
    </source>
</evidence>
<sequence length="505" mass="55151">MFTSNQLTPQLFDQECYKITLNATVANGVLQVSWNIPTPYCGNDLKYNGCVVVASEHPIGSLQEQRKYIGDPTLDSSLHRGDRINGGFVIGAFYGDTTTNNVIVPSVTSEGFVYVTIFPVTNDGHYFVSGIHNHVFLPVLQTFDCANGEHVIGFNVPEGIEPTDATGLLSGVEYSFDAYMGLIQQPEKPNDPYSCITPRKKFTVTVNGTSSQTFGELVVSINNAFTELNAEHVGTNPPMFNTVLFDGKSIRVFDGSVTYITQPTVVGVGSYSHVYDGRLLDLLGSPVPSVVASVAPTNIQCGIVWYNGTQAYTLTNNGWVANVTHVGSVDPSLGLDPSSCSLWLSNGRRLLSEYDVDVDGWKPVQRISVIKRSVVTTIPLNTIWKNGKTFLRLTGSGWVPVVVNAGIQPPRNGLWFDVANQDIYDATTGTFVTDPFVVANYDPTLPVPGVYFVTDADVYVYSTVSGTTDWHLTDAISQDVDPRFPIPLNVNDVWVNDGIIKQYKN</sequence>
<gene>
    <name evidence="1" type="ORF">E6Q11_06880</name>
</gene>
<reference evidence="1 2" key="1">
    <citation type="submission" date="2018-09" db="EMBL/GenBank/DDBJ databases">
        <title>Metagenome Assembled Genomes from an Advanced Water Purification Facility.</title>
        <authorList>
            <person name="Stamps B.W."/>
            <person name="Spear J.R."/>
        </authorList>
    </citation>
    <scope>NUCLEOTIDE SEQUENCE [LARGE SCALE GENOMIC DNA]</scope>
    <source>
        <strain evidence="1">Bin_63_2</strain>
    </source>
</reference>
<dbReference type="Proteomes" id="UP000321026">
    <property type="component" value="Unassembled WGS sequence"/>
</dbReference>
<dbReference type="AlphaFoldDB" id="A0A5C7J2K6"/>
<protein>
    <submittedName>
        <fullName evidence="1">Uncharacterized protein</fullName>
    </submittedName>
</protein>
<feature type="non-terminal residue" evidence="1">
    <location>
        <position position="505"/>
    </location>
</feature>
<organism evidence="1 2">
    <name type="scientific">Candidatus Dojkabacteria bacterium</name>
    <dbReference type="NCBI Taxonomy" id="2099670"/>
    <lineage>
        <taxon>Bacteria</taxon>
        <taxon>Candidatus Dojkabacteria</taxon>
    </lineage>
</organism>
<dbReference type="EMBL" id="SSDS01000111">
    <property type="protein sequence ID" value="TXG75740.1"/>
    <property type="molecule type" value="Genomic_DNA"/>
</dbReference>
<name>A0A5C7J2K6_9BACT</name>
<comment type="caution">
    <text evidence="1">The sequence shown here is derived from an EMBL/GenBank/DDBJ whole genome shotgun (WGS) entry which is preliminary data.</text>
</comment>
<proteinExistence type="predicted"/>
<evidence type="ECO:0000313" key="2">
    <source>
        <dbReference type="Proteomes" id="UP000321026"/>
    </source>
</evidence>
<accession>A0A5C7J2K6</accession>